<evidence type="ECO:0000256" key="3">
    <source>
        <dbReference type="ARBA" id="ARBA00013237"/>
    </source>
</evidence>
<dbReference type="InterPro" id="IPR024259">
    <property type="entry name" value="MerB_HTH_dom"/>
</dbReference>
<sequence length="212" mass="22651">MDTDTQDFAARFTDSLTSAPGLELTLLRPLLRLLAAGEPVTVDQLTAETGRTREEIRHALTAMPDTEYDAEGRITGYGLTLNPTPHRYETDGRTLYTWCALDTLVFPAVLGHTAQVTSPCRATGEPVRLTATPDGPAGIEPATAVVSLVACQAPASIRTSFCNEIHFFTGAEAADEWLAGHPGSRVLPVADAYAIQQPLIQQIRTGTPSGCC</sequence>
<dbReference type="Gene3D" id="3.30.450.410">
    <property type="match status" value="1"/>
</dbReference>
<dbReference type="SUPFAM" id="SSF46785">
    <property type="entry name" value="Winged helix' DNA-binding domain"/>
    <property type="match status" value="1"/>
</dbReference>
<dbReference type="NCBIfam" id="NF009710">
    <property type="entry name" value="PRK13239.1"/>
    <property type="match status" value="1"/>
</dbReference>
<keyword evidence="7 11" id="KW-0456">Lyase</keyword>
<dbReference type="EMBL" id="JBHTJA010000008">
    <property type="protein sequence ID" value="MFD0900096.1"/>
    <property type="molecule type" value="Genomic_DNA"/>
</dbReference>
<comment type="similarity">
    <text evidence="2">Belongs to the MerB family.</text>
</comment>
<name>A0ABW3EJX9_9ACTN</name>
<keyword evidence="6" id="KW-0476">Mercury</keyword>
<dbReference type="PIRSF" id="PIRSF001458">
    <property type="entry name" value="MerB"/>
    <property type="match status" value="1"/>
</dbReference>
<accession>A0ABW3EJX9</accession>
<protein>
    <recommendedName>
        <fullName evidence="4">Alkylmercury lyase</fullName>
        <ecNumber evidence="3">4.99.1.2</ecNumber>
    </recommendedName>
    <alternativeName>
        <fullName evidence="9">Organomercurial lyase</fullName>
    </alternativeName>
</protein>
<evidence type="ECO:0000256" key="1">
    <source>
        <dbReference type="ARBA" id="ARBA00000165"/>
    </source>
</evidence>
<evidence type="ECO:0000256" key="7">
    <source>
        <dbReference type="ARBA" id="ARBA00023239"/>
    </source>
</evidence>
<evidence type="ECO:0000256" key="8">
    <source>
        <dbReference type="ARBA" id="ARBA00025326"/>
    </source>
</evidence>
<comment type="function">
    <text evidence="8">Cleaves the carbon-mercury bond of organomercurials such as phenylmercuric acetate. One product is Hg(2+), which is subsequently detoxified by the mercuric reductase.</text>
</comment>
<organism evidence="11 12">
    <name type="scientific">Actinomadura sediminis</name>
    <dbReference type="NCBI Taxonomy" id="1038904"/>
    <lineage>
        <taxon>Bacteria</taxon>
        <taxon>Bacillati</taxon>
        <taxon>Actinomycetota</taxon>
        <taxon>Actinomycetes</taxon>
        <taxon>Streptosporangiales</taxon>
        <taxon>Thermomonosporaceae</taxon>
        <taxon>Actinomadura</taxon>
    </lineage>
</organism>
<dbReference type="RefSeq" id="WP_378297019.1">
    <property type="nucleotide sequence ID" value="NZ_JBHTJA010000008.1"/>
</dbReference>
<comment type="caution">
    <text evidence="11">The sequence shown here is derived from an EMBL/GenBank/DDBJ whole genome shotgun (WGS) entry which is preliminary data.</text>
</comment>
<reference evidence="12" key="1">
    <citation type="journal article" date="2019" name="Int. J. Syst. Evol. Microbiol.">
        <title>The Global Catalogue of Microorganisms (GCM) 10K type strain sequencing project: providing services to taxonomists for standard genome sequencing and annotation.</title>
        <authorList>
            <consortium name="The Broad Institute Genomics Platform"/>
            <consortium name="The Broad Institute Genome Sequencing Center for Infectious Disease"/>
            <person name="Wu L."/>
            <person name="Ma J."/>
        </authorList>
    </citation>
    <scope>NUCLEOTIDE SEQUENCE [LARGE SCALE GENOMIC DNA]</scope>
    <source>
        <strain evidence="12">JCM 31202</strain>
    </source>
</reference>
<evidence type="ECO:0000256" key="2">
    <source>
        <dbReference type="ARBA" id="ARBA00009443"/>
    </source>
</evidence>
<comment type="catalytic activity">
    <reaction evidence="1">
        <text>an alkylmercury + H(+) = an alkane + Hg(2+)</text>
        <dbReference type="Rhea" id="RHEA:18777"/>
        <dbReference type="ChEBI" id="CHEBI:15378"/>
        <dbReference type="ChEBI" id="CHEBI:16793"/>
        <dbReference type="ChEBI" id="CHEBI:18310"/>
        <dbReference type="ChEBI" id="CHEBI:83725"/>
        <dbReference type="EC" id="4.99.1.2"/>
    </reaction>
</comment>
<dbReference type="EC" id="4.99.1.2" evidence="3"/>
<evidence type="ECO:0000259" key="10">
    <source>
        <dbReference type="Pfam" id="PF12324"/>
    </source>
</evidence>
<dbReference type="NCBIfam" id="NF033555">
    <property type="entry name" value="lyase_MerB"/>
    <property type="match status" value="1"/>
</dbReference>
<dbReference type="PRINTS" id="PR01699">
    <property type="entry name" value="ORGNOHGLYASE"/>
</dbReference>
<dbReference type="SUPFAM" id="SSF160387">
    <property type="entry name" value="NosL/MerB-like"/>
    <property type="match status" value="1"/>
</dbReference>
<keyword evidence="5" id="KW-0475">Mercuric resistance</keyword>
<evidence type="ECO:0000256" key="9">
    <source>
        <dbReference type="ARBA" id="ARBA00031271"/>
    </source>
</evidence>
<dbReference type="InterPro" id="IPR053717">
    <property type="entry name" value="MerB_lyase_sf"/>
</dbReference>
<feature type="domain" description="Alkylmercury lyase helix-turn-helix" evidence="10">
    <location>
        <begin position="7"/>
        <end position="78"/>
    </location>
</feature>
<keyword evidence="12" id="KW-1185">Reference proteome</keyword>
<dbReference type="Pfam" id="PF12324">
    <property type="entry name" value="HTH_15"/>
    <property type="match status" value="1"/>
</dbReference>
<dbReference type="Proteomes" id="UP001596972">
    <property type="component" value="Unassembled WGS sequence"/>
</dbReference>
<gene>
    <name evidence="11" type="primary">merB</name>
    <name evidence="11" type="ORF">ACFQ11_06805</name>
</gene>
<evidence type="ECO:0000256" key="6">
    <source>
        <dbReference type="ARBA" id="ARBA00022914"/>
    </source>
</evidence>
<evidence type="ECO:0000313" key="12">
    <source>
        <dbReference type="Proteomes" id="UP001596972"/>
    </source>
</evidence>
<dbReference type="InterPro" id="IPR004927">
    <property type="entry name" value="MerB"/>
</dbReference>
<dbReference type="InterPro" id="IPR036390">
    <property type="entry name" value="WH_DNA-bd_sf"/>
</dbReference>
<dbReference type="GO" id="GO:0016829">
    <property type="term" value="F:lyase activity"/>
    <property type="evidence" value="ECO:0007669"/>
    <property type="project" value="UniProtKB-KW"/>
</dbReference>
<evidence type="ECO:0000256" key="4">
    <source>
        <dbReference type="ARBA" id="ARBA00018180"/>
    </source>
</evidence>
<dbReference type="Pfam" id="PF03243">
    <property type="entry name" value="MerB"/>
    <property type="match status" value="1"/>
</dbReference>
<evidence type="ECO:0000313" key="11">
    <source>
        <dbReference type="EMBL" id="MFD0900096.1"/>
    </source>
</evidence>
<evidence type="ECO:0000256" key="5">
    <source>
        <dbReference type="ARBA" id="ARBA00022466"/>
    </source>
</evidence>
<proteinExistence type="inferred from homology"/>